<dbReference type="RefSeq" id="WP_345211364.1">
    <property type="nucleotide sequence ID" value="NZ_BAABFT010000005.1"/>
</dbReference>
<organism evidence="7 8">
    <name type="scientific">Mucilaginibacter gynuensis</name>
    <dbReference type="NCBI Taxonomy" id="1302236"/>
    <lineage>
        <taxon>Bacteria</taxon>
        <taxon>Pseudomonadati</taxon>
        <taxon>Bacteroidota</taxon>
        <taxon>Sphingobacteriia</taxon>
        <taxon>Sphingobacteriales</taxon>
        <taxon>Sphingobacteriaceae</taxon>
        <taxon>Mucilaginibacter</taxon>
    </lineage>
</organism>
<name>A0ABP8GGC6_9SPHI</name>
<keyword evidence="1" id="KW-0547">Nucleotide-binding</keyword>
<dbReference type="InterPro" id="IPR027417">
    <property type="entry name" value="P-loop_NTPase"/>
</dbReference>
<evidence type="ECO:0000256" key="5">
    <source>
        <dbReference type="ARBA" id="ARBA00023163"/>
    </source>
</evidence>
<dbReference type="InterPro" id="IPR058031">
    <property type="entry name" value="AAA_lid_NorR"/>
</dbReference>
<dbReference type="PANTHER" id="PTHR32071:SF123">
    <property type="entry name" value="DNA-BINDING TRANSCRIPTIONAL ACTIVATOR HYFR-RELATED"/>
    <property type="match status" value="1"/>
</dbReference>
<evidence type="ECO:0000256" key="4">
    <source>
        <dbReference type="ARBA" id="ARBA00023125"/>
    </source>
</evidence>
<accession>A0ABP8GGC6</accession>
<dbReference type="Pfam" id="PF00158">
    <property type="entry name" value="Sigma54_activat"/>
    <property type="match status" value="1"/>
</dbReference>
<dbReference type="PROSITE" id="PS00675">
    <property type="entry name" value="SIGMA54_INTERACT_1"/>
    <property type="match status" value="1"/>
</dbReference>
<dbReference type="InterPro" id="IPR003593">
    <property type="entry name" value="AAA+_ATPase"/>
</dbReference>
<dbReference type="SUPFAM" id="SSF52540">
    <property type="entry name" value="P-loop containing nucleoside triphosphate hydrolases"/>
    <property type="match status" value="1"/>
</dbReference>
<dbReference type="PROSITE" id="PS00688">
    <property type="entry name" value="SIGMA54_INTERACT_3"/>
    <property type="match status" value="1"/>
</dbReference>
<evidence type="ECO:0000313" key="8">
    <source>
        <dbReference type="Proteomes" id="UP001500582"/>
    </source>
</evidence>
<feature type="domain" description="Sigma-54 factor interaction" evidence="6">
    <location>
        <begin position="587"/>
        <end position="816"/>
    </location>
</feature>
<dbReference type="PANTHER" id="PTHR32071">
    <property type="entry name" value="TRANSCRIPTIONAL REGULATORY PROTEIN"/>
    <property type="match status" value="1"/>
</dbReference>
<dbReference type="Proteomes" id="UP001500582">
    <property type="component" value="Unassembled WGS sequence"/>
</dbReference>
<dbReference type="Gene3D" id="3.30.450.40">
    <property type="match status" value="3"/>
</dbReference>
<comment type="caution">
    <text evidence="7">The sequence shown here is derived from an EMBL/GenBank/DDBJ whole genome shotgun (WGS) entry which is preliminary data.</text>
</comment>
<evidence type="ECO:0000259" key="6">
    <source>
        <dbReference type="PROSITE" id="PS50045"/>
    </source>
</evidence>
<dbReference type="PROSITE" id="PS50045">
    <property type="entry name" value="SIGMA54_INTERACT_4"/>
    <property type="match status" value="1"/>
</dbReference>
<dbReference type="InterPro" id="IPR029016">
    <property type="entry name" value="GAF-like_dom_sf"/>
</dbReference>
<keyword evidence="2" id="KW-0067">ATP-binding</keyword>
<dbReference type="CDD" id="cd00009">
    <property type="entry name" value="AAA"/>
    <property type="match status" value="1"/>
</dbReference>
<keyword evidence="8" id="KW-1185">Reference proteome</keyword>
<dbReference type="Pfam" id="PF25601">
    <property type="entry name" value="AAA_lid_14"/>
    <property type="match status" value="1"/>
</dbReference>
<dbReference type="EMBL" id="BAABFT010000005">
    <property type="protein sequence ID" value="GAA4323481.1"/>
    <property type="molecule type" value="Genomic_DNA"/>
</dbReference>
<reference evidence="8" key="1">
    <citation type="journal article" date="2019" name="Int. J. Syst. Evol. Microbiol.">
        <title>The Global Catalogue of Microorganisms (GCM) 10K type strain sequencing project: providing services to taxonomists for standard genome sequencing and annotation.</title>
        <authorList>
            <consortium name="The Broad Institute Genomics Platform"/>
            <consortium name="The Broad Institute Genome Sequencing Center for Infectious Disease"/>
            <person name="Wu L."/>
            <person name="Ma J."/>
        </authorList>
    </citation>
    <scope>NUCLEOTIDE SEQUENCE [LARGE SCALE GENOMIC DNA]</scope>
    <source>
        <strain evidence="8">JCM 17705</strain>
    </source>
</reference>
<dbReference type="SMART" id="SM00382">
    <property type="entry name" value="AAA"/>
    <property type="match status" value="1"/>
</dbReference>
<dbReference type="SUPFAM" id="SSF46689">
    <property type="entry name" value="Homeodomain-like"/>
    <property type="match status" value="1"/>
</dbReference>
<gene>
    <name evidence="7" type="ORF">GCM10023149_24450</name>
</gene>
<dbReference type="Gene3D" id="1.10.10.60">
    <property type="entry name" value="Homeodomain-like"/>
    <property type="match status" value="1"/>
</dbReference>
<dbReference type="SUPFAM" id="SSF55781">
    <property type="entry name" value="GAF domain-like"/>
    <property type="match status" value="3"/>
</dbReference>
<sequence>MDKKPDFLALLNDFRSSDSTENDQLATLLKKATVYEREKNILLALGNDITKVRKKNDLISLFSSRLKGLFYFTHTIVMLIDKNKQTYTPFLLDHAASKIKDHPEYPVIIETVFDLNAPIIQQVKEAKEPIYFELEKIITTPKLPSFIRVNYECGVREMLITPLKNKMETIGFVLIYSDRSGSFTNEFKQVMNGIAPQLSNAVTNIIINEKIRYKQWVNGVLLALSNEIVTVRNHTQLLEAINTELKKLINFTHSIITVLDDSAETYHTFLINPDSPAQEFSKYTEATTIPYPVNDGIYNVAALSDRPVVFNLKAIDLAAAPLWLKLNYAAGAREMLVKVLPSNGQCKHCLILLANHNNAFSEACINIIERISSELSTAATNIFVNEEIIRKEKDKAFLLNFSNDIAAVRSKEDLTIAMRDSLSKINSLKGFVVRLVNEDQTTLSTYIHDGSIAAENDPLLKVVTHTKHPIKDGIQDRVLQSNHPVMINVDDEIKRGRQMVYLRFWKNMNFQNMVGTPLRTGNTTLGLLWLGIEDINIQLLQGICEQLSIAIANIINNEQVIAYKQKLEIENDHLKEQITTVYNFSEIIGSGPEMQKVYRLMSRVSQSNATVLILGETGTGKELIARGVHNASPRKNKAMIKVNCAAMPANLIESELFGHEKGAFTGAFDRRVGKFELADNSTLFLDEIGEMPLESQVKLLRVIQERELERIGGKTTIKVNVRIIAATNRNLEAEVNAGRFRSDLFYRLNVFPITLPPLRDRVQDIAPLADFFLARYSKQTGIKVTGIAPKIIQQLRAYLWPGNVRELEHLIERSILLAGDTILREVHLPKSKTDNASPMEKIANRTLEDLERSYIIGVLKRCSGKIAGEGGAATLLNIPSTTLHSKMKKLNISKGDYYPRS</sequence>
<keyword evidence="3" id="KW-0805">Transcription regulation</keyword>
<evidence type="ECO:0000256" key="2">
    <source>
        <dbReference type="ARBA" id="ARBA00022840"/>
    </source>
</evidence>
<dbReference type="InterPro" id="IPR003018">
    <property type="entry name" value="GAF"/>
</dbReference>
<dbReference type="Gene3D" id="3.40.50.300">
    <property type="entry name" value="P-loop containing nucleotide triphosphate hydrolases"/>
    <property type="match status" value="1"/>
</dbReference>
<dbReference type="Gene3D" id="1.10.8.60">
    <property type="match status" value="1"/>
</dbReference>
<evidence type="ECO:0000256" key="1">
    <source>
        <dbReference type="ARBA" id="ARBA00022741"/>
    </source>
</evidence>
<protein>
    <recommendedName>
        <fullName evidence="6">Sigma-54 factor interaction domain-containing protein</fullName>
    </recommendedName>
</protein>
<keyword evidence="5" id="KW-0804">Transcription</keyword>
<dbReference type="InterPro" id="IPR009057">
    <property type="entry name" value="Homeodomain-like_sf"/>
</dbReference>
<keyword evidence="4" id="KW-0238">DNA-binding</keyword>
<evidence type="ECO:0000313" key="7">
    <source>
        <dbReference type="EMBL" id="GAA4323481.1"/>
    </source>
</evidence>
<dbReference type="InterPro" id="IPR002078">
    <property type="entry name" value="Sigma_54_int"/>
</dbReference>
<dbReference type="Pfam" id="PF01590">
    <property type="entry name" value="GAF"/>
    <property type="match status" value="1"/>
</dbReference>
<evidence type="ECO:0000256" key="3">
    <source>
        <dbReference type="ARBA" id="ARBA00023015"/>
    </source>
</evidence>
<proteinExistence type="predicted"/>
<dbReference type="InterPro" id="IPR025944">
    <property type="entry name" value="Sigma_54_int_dom_CS"/>
</dbReference>
<dbReference type="SMART" id="SM00065">
    <property type="entry name" value="GAF"/>
    <property type="match status" value="2"/>
</dbReference>
<dbReference type="InterPro" id="IPR025662">
    <property type="entry name" value="Sigma_54_int_dom_ATP-bd_1"/>
</dbReference>